<feature type="compositionally biased region" description="Low complexity" evidence="1">
    <location>
        <begin position="286"/>
        <end position="297"/>
    </location>
</feature>
<sequence>MEMVMAAQPQEQILQMQQQSLSPYREPQQRPSESSPTTTAPFAYTSKFRIIECSAGRNWTDADILTLIESYKECKRHEIAAREATTASVYAANTRTTSADGPNPVASSAVLMTAALEKPDTAEAFFEKVHSVFVESAMNPQRTAKSLHEKFGFLTVTYRRIKDFQTGKLFGAPAGVSWWDIPVKEQRRYLSKSMTPISDIVYEALEPLIERSDFQKRVSSVLQSRIQPVPTTTTTFATSDAPLMNTFRVSVAPVLTQRSPVHSQPHSPTTITRTQSNPVATPMSNSASIASSASAQATSQSAIITSNTTRQDLEKQQDVYVQLQYRHRQSGDGTSPHTQTNPNSSSAANFTPQQHQHHQSFQIPFQLQTGNNVRANYYPQMSNLFDPTSAPSPRNPPPNPQRPQNRDARVASTIQHQATRSADVISRDLDPTAAVVMKRRRIDRDASTVVVEDECDYDEYAGEEDDPGITGTQSATAYPPPSEPPPGVSSSQPQPQQLPRMRPSAEGILHEFVTLYKRSLEEQRQRDEQLLLTLQGISQMTSAICKAVEQGRVHSNSNES</sequence>
<evidence type="ECO:0000313" key="3">
    <source>
        <dbReference type="Proteomes" id="UP000094385"/>
    </source>
</evidence>
<feature type="compositionally biased region" description="Polar residues" evidence="1">
    <location>
        <begin position="381"/>
        <end position="392"/>
    </location>
</feature>
<dbReference type="AlphaFoldDB" id="A0A1E3Q7H4"/>
<feature type="compositionally biased region" description="Polar residues" evidence="1">
    <location>
        <begin position="256"/>
        <end position="285"/>
    </location>
</feature>
<feature type="compositionally biased region" description="Polar residues" evidence="1">
    <location>
        <begin position="331"/>
        <end position="360"/>
    </location>
</feature>
<name>A0A1E3Q7H4_LIPST</name>
<evidence type="ECO:0000256" key="1">
    <source>
        <dbReference type="SAM" id="MobiDB-lite"/>
    </source>
</evidence>
<dbReference type="EMBL" id="KV454293">
    <property type="protein sequence ID" value="ODQ73538.1"/>
    <property type="molecule type" value="Genomic_DNA"/>
</dbReference>
<feature type="compositionally biased region" description="Acidic residues" evidence="1">
    <location>
        <begin position="454"/>
        <end position="467"/>
    </location>
</feature>
<organism evidence="2 3">
    <name type="scientific">Lipomyces starkeyi NRRL Y-11557</name>
    <dbReference type="NCBI Taxonomy" id="675824"/>
    <lineage>
        <taxon>Eukaryota</taxon>
        <taxon>Fungi</taxon>
        <taxon>Dikarya</taxon>
        <taxon>Ascomycota</taxon>
        <taxon>Saccharomycotina</taxon>
        <taxon>Lipomycetes</taxon>
        <taxon>Lipomycetales</taxon>
        <taxon>Lipomycetaceae</taxon>
        <taxon>Lipomyces</taxon>
    </lineage>
</organism>
<protein>
    <submittedName>
        <fullName evidence="2">Uncharacterized protein</fullName>
    </submittedName>
</protein>
<feature type="region of interest" description="Disordered" evidence="1">
    <location>
        <begin position="454"/>
        <end position="505"/>
    </location>
</feature>
<feature type="compositionally biased region" description="Pro residues" evidence="1">
    <location>
        <begin position="478"/>
        <end position="487"/>
    </location>
</feature>
<feature type="region of interest" description="Disordered" evidence="1">
    <location>
        <begin position="17"/>
        <end position="40"/>
    </location>
</feature>
<keyword evidence="3" id="KW-1185">Reference proteome</keyword>
<accession>A0A1E3Q7H4</accession>
<evidence type="ECO:0000313" key="2">
    <source>
        <dbReference type="EMBL" id="ODQ73538.1"/>
    </source>
</evidence>
<feature type="compositionally biased region" description="Low complexity" evidence="1">
    <location>
        <begin position="488"/>
        <end position="499"/>
    </location>
</feature>
<feature type="region of interest" description="Disordered" evidence="1">
    <location>
        <begin position="327"/>
        <end position="360"/>
    </location>
</feature>
<reference evidence="2 3" key="1">
    <citation type="journal article" date="2016" name="Proc. Natl. Acad. Sci. U.S.A.">
        <title>Comparative genomics of biotechnologically important yeasts.</title>
        <authorList>
            <person name="Riley R."/>
            <person name="Haridas S."/>
            <person name="Wolfe K.H."/>
            <person name="Lopes M.R."/>
            <person name="Hittinger C.T."/>
            <person name="Goeker M."/>
            <person name="Salamov A.A."/>
            <person name="Wisecaver J.H."/>
            <person name="Long T.M."/>
            <person name="Calvey C.H."/>
            <person name="Aerts A.L."/>
            <person name="Barry K.W."/>
            <person name="Choi C."/>
            <person name="Clum A."/>
            <person name="Coughlan A.Y."/>
            <person name="Deshpande S."/>
            <person name="Douglass A.P."/>
            <person name="Hanson S.J."/>
            <person name="Klenk H.-P."/>
            <person name="LaButti K.M."/>
            <person name="Lapidus A."/>
            <person name="Lindquist E.A."/>
            <person name="Lipzen A.M."/>
            <person name="Meier-Kolthoff J.P."/>
            <person name="Ohm R.A."/>
            <person name="Otillar R.P."/>
            <person name="Pangilinan J.L."/>
            <person name="Peng Y."/>
            <person name="Rokas A."/>
            <person name="Rosa C.A."/>
            <person name="Scheuner C."/>
            <person name="Sibirny A.A."/>
            <person name="Slot J.C."/>
            <person name="Stielow J.B."/>
            <person name="Sun H."/>
            <person name="Kurtzman C.P."/>
            <person name="Blackwell M."/>
            <person name="Grigoriev I.V."/>
            <person name="Jeffries T.W."/>
        </authorList>
    </citation>
    <scope>NUCLEOTIDE SEQUENCE [LARGE SCALE GENOMIC DNA]</scope>
    <source>
        <strain evidence="2 3">NRRL Y-11557</strain>
    </source>
</reference>
<proteinExistence type="predicted"/>
<dbReference type="OrthoDB" id="10461635at2759"/>
<gene>
    <name evidence="2" type="ORF">LIPSTDRAFT_2764</name>
</gene>
<dbReference type="Proteomes" id="UP000094385">
    <property type="component" value="Unassembled WGS sequence"/>
</dbReference>
<feature type="region of interest" description="Disordered" evidence="1">
    <location>
        <begin position="381"/>
        <end position="423"/>
    </location>
</feature>
<feature type="region of interest" description="Disordered" evidence="1">
    <location>
        <begin position="256"/>
        <end position="297"/>
    </location>
</feature>
<feature type="compositionally biased region" description="Polar residues" evidence="1">
    <location>
        <begin position="29"/>
        <end position="40"/>
    </location>
</feature>